<protein>
    <submittedName>
        <fullName evidence="2">Uncharacterized protein</fullName>
    </submittedName>
</protein>
<proteinExistence type="predicted"/>
<evidence type="ECO:0000256" key="1">
    <source>
        <dbReference type="SAM" id="MobiDB-lite"/>
    </source>
</evidence>
<dbReference type="EMBL" id="CAAALY010263115">
    <property type="protein sequence ID" value="VEL39958.1"/>
    <property type="molecule type" value="Genomic_DNA"/>
</dbReference>
<evidence type="ECO:0000313" key="2">
    <source>
        <dbReference type="EMBL" id="VEL39958.1"/>
    </source>
</evidence>
<comment type="caution">
    <text evidence="2">The sequence shown here is derived from an EMBL/GenBank/DDBJ whole genome shotgun (WGS) entry which is preliminary data.</text>
</comment>
<keyword evidence="3" id="KW-1185">Reference proteome</keyword>
<dbReference type="AlphaFoldDB" id="A0A3S5B4C1"/>
<name>A0A3S5B4C1_9PLAT</name>
<reference evidence="2" key="1">
    <citation type="submission" date="2018-11" db="EMBL/GenBank/DDBJ databases">
        <authorList>
            <consortium name="Pathogen Informatics"/>
        </authorList>
    </citation>
    <scope>NUCLEOTIDE SEQUENCE</scope>
</reference>
<dbReference type="Proteomes" id="UP000784294">
    <property type="component" value="Unassembled WGS sequence"/>
</dbReference>
<gene>
    <name evidence="2" type="ORF">PXEA_LOCUS33398</name>
</gene>
<evidence type="ECO:0000313" key="3">
    <source>
        <dbReference type="Proteomes" id="UP000784294"/>
    </source>
</evidence>
<feature type="region of interest" description="Disordered" evidence="1">
    <location>
        <begin position="55"/>
        <end position="103"/>
    </location>
</feature>
<accession>A0A3S5B4C1</accession>
<sequence>MPPRLTPASLNGYISAPPRPTYTLLPAMHQPGPPIGQFGRLSSPGLGLAILSATGQSPPANANANATASNNINSGDCSTPAALSVKLAPPPPHNSHDPGLLVRPGNAVSEALMRPSPIHHLPQQTFSSGLEH</sequence>
<organism evidence="2 3">
    <name type="scientific">Protopolystoma xenopodis</name>
    <dbReference type="NCBI Taxonomy" id="117903"/>
    <lineage>
        <taxon>Eukaryota</taxon>
        <taxon>Metazoa</taxon>
        <taxon>Spiralia</taxon>
        <taxon>Lophotrochozoa</taxon>
        <taxon>Platyhelminthes</taxon>
        <taxon>Monogenea</taxon>
        <taxon>Polyopisthocotylea</taxon>
        <taxon>Polystomatidea</taxon>
        <taxon>Polystomatidae</taxon>
        <taxon>Protopolystoma</taxon>
    </lineage>
</organism>
<feature type="compositionally biased region" description="Low complexity" evidence="1">
    <location>
        <begin position="60"/>
        <end position="73"/>
    </location>
</feature>